<dbReference type="EMBL" id="CP013987">
    <property type="protein sequence ID" value="ALZ84623.1"/>
    <property type="molecule type" value="Genomic_DNA"/>
</dbReference>
<protein>
    <submittedName>
        <fullName evidence="1">Haloacid dehalogenase</fullName>
    </submittedName>
</protein>
<name>A0A0U4P717_9PSED</name>
<dbReference type="AlphaFoldDB" id="A0A0U4P717"/>
<accession>A0A0U4P717</accession>
<dbReference type="KEGG" id="por:APT59_10605"/>
<dbReference type="Proteomes" id="UP000064137">
    <property type="component" value="Chromosome"/>
</dbReference>
<reference evidence="2 4" key="2">
    <citation type="submission" date="2016-04" db="EMBL/GenBank/DDBJ databases">
        <title>Draft Genome Sequences of Staphylococcus capitis Strain H36, S. capitis Strain H65, S. cohnii Strain H62, S. hominis Strain H69, Mycobacterium iranicum Strain H39, Plantibacter sp. Strain H53, Pseudomonas oryzihabitans Strain H72, and Microbacterium sp. Strain H83, isolated from residential settings.</title>
        <authorList>
            <person name="Lymperopoulou D."/>
            <person name="Adams R.I."/>
            <person name="Lindow S."/>
            <person name="Coil D.A."/>
            <person name="Jospin G."/>
            <person name="Eisen J.A."/>
        </authorList>
    </citation>
    <scope>NUCLEOTIDE SEQUENCE [LARGE SCALE GENOMIC DNA]</scope>
    <source>
        <strain evidence="2 4">H72</strain>
    </source>
</reference>
<reference evidence="1 3" key="1">
    <citation type="submission" date="2016-01" db="EMBL/GenBank/DDBJ databases">
        <title>Annotation of Pseudomonas oryzihabitans USDA-ARS-USMARC-56511.</title>
        <authorList>
            <person name="Harhay G.P."/>
            <person name="Harhay D.M."/>
            <person name="Smith T.P.L."/>
            <person name="Bono J.L."/>
            <person name="Heaton M.P."/>
            <person name="Clawson M.L."/>
            <person name="Chitko-Mckown C.G."/>
            <person name="Capik S.F."/>
            <person name="DeDonder K.D."/>
            <person name="Apley M.D."/>
            <person name="Lubbers B.V."/>
            <person name="White B.J."/>
            <person name="Larson R.L."/>
        </authorList>
    </citation>
    <scope>NUCLEOTIDE SEQUENCE [LARGE SCALE GENOMIC DNA]</scope>
    <source>
        <strain evidence="1 3">USDA-ARS-USMARC-56511</strain>
    </source>
</reference>
<organism evidence="1 3">
    <name type="scientific">Pseudomonas oryzihabitans</name>
    <dbReference type="NCBI Taxonomy" id="47885"/>
    <lineage>
        <taxon>Bacteria</taxon>
        <taxon>Pseudomonadati</taxon>
        <taxon>Pseudomonadota</taxon>
        <taxon>Gammaproteobacteria</taxon>
        <taxon>Pseudomonadales</taxon>
        <taxon>Pseudomonadaceae</taxon>
        <taxon>Pseudomonas</taxon>
    </lineage>
</organism>
<evidence type="ECO:0000313" key="3">
    <source>
        <dbReference type="Proteomes" id="UP000064137"/>
    </source>
</evidence>
<dbReference type="RefSeq" id="WP_059314813.1">
    <property type="nucleotide sequence ID" value="NZ_CP013987.1"/>
</dbReference>
<evidence type="ECO:0000313" key="1">
    <source>
        <dbReference type="EMBL" id="ALZ84623.1"/>
    </source>
</evidence>
<dbReference type="SUPFAM" id="SSF56784">
    <property type="entry name" value="HAD-like"/>
    <property type="match status" value="1"/>
</dbReference>
<dbReference type="OrthoDB" id="5865007at2"/>
<proteinExistence type="predicted"/>
<evidence type="ECO:0000313" key="2">
    <source>
        <dbReference type="EMBL" id="OAN26648.1"/>
    </source>
</evidence>
<dbReference type="EMBL" id="LWCR01000034">
    <property type="protein sequence ID" value="OAN26648.1"/>
    <property type="molecule type" value="Genomic_DNA"/>
</dbReference>
<dbReference type="Gene3D" id="1.10.150.750">
    <property type="match status" value="1"/>
</dbReference>
<gene>
    <name evidence="2" type="ORF">A4V15_05675</name>
    <name evidence="1" type="ORF">APT59_10605</name>
</gene>
<dbReference type="InterPro" id="IPR036412">
    <property type="entry name" value="HAD-like_sf"/>
</dbReference>
<evidence type="ECO:0000313" key="4">
    <source>
        <dbReference type="Proteomes" id="UP000078356"/>
    </source>
</evidence>
<sequence>MRITRYQAIGFSCYGTLVDREGGILEALRPLVAQAGLSTHPDWLLGSYHRLARELRQTAPTASQISLHLRIHQRLAQELQQEADLDASVAFGNATACWPVFEDAPGALQYLSKFYRLVLLASPDDGEAAAITARLPEVFAAVIPNRGGDLRLALDDTLEELGLVRGDLLPVRGSEPDDPWNPLVDFPLCTLRRDRSRPWNLSRQALDGTRCEYASLADLVHAHQTALRA</sequence>
<dbReference type="Proteomes" id="UP000078356">
    <property type="component" value="Unassembled WGS sequence"/>
</dbReference>